<evidence type="ECO:0000256" key="8">
    <source>
        <dbReference type="SAM" id="SignalP"/>
    </source>
</evidence>
<evidence type="ECO:0000256" key="6">
    <source>
        <dbReference type="ARBA" id="ARBA00022833"/>
    </source>
</evidence>
<accession>A0AA48WC73</accession>
<feature type="chain" id="PRO_5045158126" evidence="8">
    <location>
        <begin position="21"/>
        <end position="748"/>
    </location>
</feature>
<dbReference type="InterPro" id="IPR023612">
    <property type="entry name" value="Peptidase_M4"/>
</dbReference>
<evidence type="ECO:0000256" key="4">
    <source>
        <dbReference type="ARBA" id="ARBA00022729"/>
    </source>
</evidence>
<dbReference type="Gene3D" id="2.60.120.260">
    <property type="entry name" value="Galactose-binding domain-like"/>
    <property type="match status" value="1"/>
</dbReference>
<proteinExistence type="inferred from homology"/>
<dbReference type="Pfam" id="PF07504">
    <property type="entry name" value="FTP"/>
    <property type="match status" value="1"/>
</dbReference>
<keyword evidence="6" id="KW-0862">Zinc</keyword>
<dbReference type="CDD" id="cd09597">
    <property type="entry name" value="M4_TLP"/>
    <property type="match status" value="1"/>
</dbReference>
<dbReference type="PRINTS" id="PR00730">
    <property type="entry name" value="THERMOLYSIN"/>
</dbReference>
<feature type="domain" description="Peptidase M4 C-terminal" evidence="10">
    <location>
        <begin position="408"/>
        <end position="586"/>
    </location>
</feature>
<evidence type="ECO:0000259" key="9">
    <source>
        <dbReference type="Pfam" id="PF01447"/>
    </source>
</evidence>
<feature type="domain" description="FTP" evidence="11">
    <location>
        <begin position="71"/>
        <end position="112"/>
    </location>
</feature>
<feature type="domain" description="Peptidase M4" evidence="9">
    <location>
        <begin position="243"/>
        <end position="405"/>
    </location>
</feature>
<dbReference type="Proteomes" id="UP000662888">
    <property type="component" value="Chromosome"/>
</dbReference>
<organism evidence="12 13">
    <name type="scientific">Massilia antarctica</name>
    <dbReference type="NCBI Taxonomy" id="2765360"/>
    <lineage>
        <taxon>Bacteria</taxon>
        <taxon>Pseudomonadati</taxon>
        <taxon>Pseudomonadota</taxon>
        <taxon>Betaproteobacteria</taxon>
        <taxon>Burkholderiales</taxon>
        <taxon>Oxalobacteraceae</taxon>
        <taxon>Telluria group</taxon>
        <taxon>Massilia</taxon>
    </lineage>
</organism>
<evidence type="ECO:0000256" key="5">
    <source>
        <dbReference type="ARBA" id="ARBA00022801"/>
    </source>
</evidence>
<keyword evidence="4 8" id="KW-0732">Signal</keyword>
<dbReference type="PANTHER" id="PTHR33794:SF1">
    <property type="entry name" value="BACILLOLYSIN"/>
    <property type="match status" value="1"/>
</dbReference>
<dbReference type="Gene3D" id="1.10.390.10">
    <property type="entry name" value="Neutral Protease Domain 2"/>
    <property type="match status" value="1"/>
</dbReference>
<evidence type="ECO:0000256" key="7">
    <source>
        <dbReference type="ARBA" id="ARBA00023049"/>
    </source>
</evidence>
<keyword evidence="13" id="KW-1185">Reference proteome</keyword>
<evidence type="ECO:0000256" key="1">
    <source>
        <dbReference type="ARBA" id="ARBA00009388"/>
    </source>
</evidence>
<protein>
    <submittedName>
        <fullName evidence="12">M4 family metallopeptidase</fullName>
    </submittedName>
</protein>
<evidence type="ECO:0000313" key="13">
    <source>
        <dbReference type="Proteomes" id="UP000662888"/>
    </source>
</evidence>
<dbReference type="Gene3D" id="3.10.450.490">
    <property type="match status" value="1"/>
</dbReference>
<dbReference type="EMBL" id="CP065053">
    <property type="protein sequence ID" value="QPI48595.1"/>
    <property type="molecule type" value="Genomic_DNA"/>
</dbReference>
<dbReference type="RefSeq" id="WP_206088205.1">
    <property type="nucleotide sequence ID" value="NZ_CP065053.1"/>
</dbReference>
<evidence type="ECO:0000259" key="10">
    <source>
        <dbReference type="Pfam" id="PF02868"/>
    </source>
</evidence>
<evidence type="ECO:0000313" key="12">
    <source>
        <dbReference type="EMBL" id="QPI48595.1"/>
    </source>
</evidence>
<feature type="signal peptide" evidence="8">
    <location>
        <begin position="1"/>
        <end position="20"/>
    </location>
</feature>
<evidence type="ECO:0000256" key="3">
    <source>
        <dbReference type="ARBA" id="ARBA00022723"/>
    </source>
</evidence>
<reference evidence="12 13" key="1">
    <citation type="submission" date="2020-11" db="EMBL/GenBank/DDBJ databases">
        <authorList>
            <person name="Sun Q."/>
        </authorList>
    </citation>
    <scope>NUCLEOTIDE SEQUENCE [LARGE SCALE GENOMIC DNA]</scope>
    <source>
        <strain evidence="12 13">P8398</strain>
    </source>
</reference>
<dbReference type="InterPro" id="IPR050728">
    <property type="entry name" value="Zinc_Metalloprotease_M4"/>
</dbReference>
<evidence type="ECO:0000259" key="11">
    <source>
        <dbReference type="Pfam" id="PF07504"/>
    </source>
</evidence>
<keyword evidence="3" id="KW-0479">Metal-binding</keyword>
<comment type="similarity">
    <text evidence="1">Belongs to the peptidase M4 family.</text>
</comment>
<evidence type="ECO:0000256" key="2">
    <source>
        <dbReference type="ARBA" id="ARBA00022670"/>
    </source>
</evidence>
<keyword evidence="2" id="KW-0645">Protease</keyword>
<name>A0AA48WC73_9BURK</name>
<sequence>MKIRKSMIAASILAASLAGAYAAAANGGPQTMMAPPFARASPQESAALVASLRALHGNQGLDSDHGYVLAKEHPGQAGTRIARLHHTYKGVRVLGSDSVVVTDARGSILNVSASERRASLGQGSATALAGTPFIDVTPVIQAQAAIDAIVRATAPRGLHRHAPSAELVIHPIVTRIRAPGAETKPEAQLNALDLVEKIAGYELAWLVKTRMADGGKPVFRDAIVSAMDGRTLAQWNALQNVAGVGHSLYSGDVPIQTTYADGVYRMFDPSRGTGGYFGGMAVTDAAHSPFTAPRPGTIYTNAINVWGDGLPYNGGSTNGANGQTAAVDALWGLMNTYDALKNTQGWSSLDGLNTATYIAVHLGTNYDNAFYDPVCKCMYLGDGSAFKGLGSLDIIGHELGHGITDASSGLNFTGETGGLNESFSDINGEMVEAYAKNGGTGNAIPAGNDWMLGKDISPTGTPLRWMWKPSKDGVSRDVWSSTLGNIDPHYSSGPNNRMFYFLSQGSSATVGNEMHSSYLTQSPRNMSGIGNDKAYRIWFRANTLKFTASTNYADARNKMIQSANELYGINSKEAVAVTRAYAAVNVGADIAEGTPSEVIRNGSFESGATGWNSSANVIGTWSRQAAYEGSKCAFLGGKGSTNTGTLTQTFTIPADATVANLSFALHIDSAETSTRTAYDTLAVTVKSAAGTPLGTLATYSNLNKAAGYTIKSLSMLKYKGQTVTLSFASTEDSSLQTSFVVDKVALVP</sequence>
<keyword evidence="7" id="KW-0482">Metalloprotease</keyword>
<dbReference type="PANTHER" id="PTHR33794">
    <property type="entry name" value="BACILLOLYSIN"/>
    <property type="match status" value="1"/>
</dbReference>
<dbReference type="InterPro" id="IPR013856">
    <property type="entry name" value="Peptidase_M4_domain"/>
</dbReference>
<dbReference type="InterPro" id="IPR001570">
    <property type="entry name" value="Peptidase_M4_C_domain"/>
</dbReference>
<dbReference type="InterPro" id="IPR011096">
    <property type="entry name" value="FTP_domain"/>
</dbReference>
<dbReference type="InterPro" id="IPR027268">
    <property type="entry name" value="Peptidase_M4/M1_CTD_sf"/>
</dbReference>
<dbReference type="Pfam" id="PF02868">
    <property type="entry name" value="Peptidase_M4_C"/>
    <property type="match status" value="1"/>
</dbReference>
<dbReference type="Gene3D" id="3.10.170.10">
    <property type="match status" value="1"/>
</dbReference>
<gene>
    <name evidence="12" type="ORF">IV454_24160</name>
</gene>
<keyword evidence="5" id="KW-0378">Hydrolase</keyword>
<dbReference type="SUPFAM" id="SSF55486">
    <property type="entry name" value="Metalloproteases ('zincins'), catalytic domain"/>
    <property type="match status" value="1"/>
</dbReference>
<dbReference type="Pfam" id="PF01447">
    <property type="entry name" value="Peptidase_M4"/>
    <property type="match status" value="1"/>
</dbReference>